<dbReference type="EMBL" id="CM020619">
    <property type="protein sequence ID" value="KAK1865356.1"/>
    <property type="molecule type" value="Genomic_DNA"/>
</dbReference>
<protein>
    <submittedName>
        <fullName evidence="1">Uncharacterized protein</fullName>
    </submittedName>
</protein>
<evidence type="ECO:0000313" key="2">
    <source>
        <dbReference type="Proteomes" id="UP000798662"/>
    </source>
</evidence>
<keyword evidence="2" id="KW-1185">Reference proteome</keyword>
<accession>A0ACC3C6K3</accession>
<comment type="caution">
    <text evidence="1">The sequence shown here is derived from an EMBL/GenBank/DDBJ whole genome shotgun (WGS) entry which is preliminary data.</text>
</comment>
<reference evidence="1" key="1">
    <citation type="submission" date="2019-11" db="EMBL/GenBank/DDBJ databases">
        <title>Nori genome reveals adaptations in red seaweeds to the harsh intertidal environment.</title>
        <authorList>
            <person name="Wang D."/>
            <person name="Mao Y."/>
        </authorList>
    </citation>
    <scope>NUCLEOTIDE SEQUENCE</scope>
    <source>
        <tissue evidence="1">Gametophyte</tissue>
    </source>
</reference>
<sequence length="202" mass="22148">MPANATLVLLQYGSHSQGRVTHSSFAAEVYAMLEGLRSAKEKAFIHALVPYGEEYAQAPVDVYTDKLSYYSTLDADGVVQPKEVGAAVQELRAIYHDGTIGTVTWLRAHGQLADALTKPGRATPLQRTVLSGAYAVRLEDTDYLTKRSTAAPSQVGLVDNEELQEWDDDRDSTDSDDSGDHPEETASEYVLLLRQRGPSFRS</sequence>
<organism evidence="1 2">
    <name type="scientific">Pyropia yezoensis</name>
    <name type="common">Susabi-nori</name>
    <name type="synonym">Porphyra yezoensis</name>
    <dbReference type="NCBI Taxonomy" id="2788"/>
    <lineage>
        <taxon>Eukaryota</taxon>
        <taxon>Rhodophyta</taxon>
        <taxon>Bangiophyceae</taxon>
        <taxon>Bangiales</taxon>
        <taxon>Bangiaceae</taxon>
        <taxon>Pyropia</taxon>
    </lineage>
</organism>
<dbReference type="Proteomes" id="UP000798662">
    <property type="component" value="Chromosome 2"/>
</dbReference>
<gene>
    <name evidence="1" type="ORF">I4F81_007888</name>
</gene>
<proteinExistence type="predicted"/>
<name>A0ACC3C6K3_PYRYE</name>
<evidence type="ECO:0000313" key="1">
    <source>
        <dbReference type="EMBL" id="KAK1865356.1"/>
    </source>
</evidence>